<organism evidence="1">
    <name type="scientific">Anguilla anguilla</name>
    <name type="common">European freshwater eel</name>
    <name type="synonym">Muraena anguilla</name>
    <dbReference type="NCBI Taxonomy" id="7936"/>
    <lineage>
        <taxon>Eukaryota</taxon>
        <taxon>Metazoa</taxon>
        <taxon>Chordata</taxon>
        <taxon>Craniata</taxon>
        <taxon>Vertebrata</taxon>
        <taxon>Euteleostomi</taxon>
        <taxon>Actinopterygii</taxon>
        <taxon>Neopterygii</taxon>
        <taxon>Teleostei</taxon>
        <taxon>Anguilliformes</taxon>
        <taxon>Anguillidae</taxon>
        <taxon>Anguilla</taxon>
    </lineage>
</organism>
<dbReference type="AlphaFoldDB" id="A0A0E9UDD2"/>
<reference evidence="1" key="2">
    <citation type="journal article" date="2015" name="Fish Shellfish Immunol.">
        <title>Early steps in the European eel (Anguilla anguilla)-Vibrio vulnificus interaction in the gills: Role of the RtxA13 toxin.</title>
        <authorList>
            <person name="Callol A."/>
            <person name="Pajuelo D."/>
            <person name="Ebbesson L."/>
            <person name="Teles M."/>
            <person name="MacKenzie S."/>
            <person name="Amaro C."/>
        </authorList>
    </citation>
    <scope>NUCLEOTIDE SEQUENCE</scope>
</reference>
<proteinExistence type="predicted"/>
<dbReference type="EMBL" id="GBXM01044791">
    <property type="protein sequence ID" value="JAH63786.1"/>
    <property type="molecule type" value="Transcribed_RNA"/>
</dbReference>
<reference evidence="1" key="1">
    <citation type="submission" date="2014-11" db="EMBL/GenBank/DDBJ databases">
        <authorList>
            <person name="Amaro Gonzalez C."/>
        </authorList>
    </citation>
    <scope>NUCLEOTIDE SEQUENCE</scope>
</reference>
<name>A0A0E9UDD2_ANGAN</name>
<protein>
    <submittedName>
        <fullName evidence="1">Uncharacterized protein</fullName>
    </submittedName>
</protein>
<accession>A0A0E9UDD2</accession>
<evidence type="ECO:0000313" key="1">
    <source>
        <dbReference type="EMBL" id="JAH63786.1"/>
    </source>
</evidence>
<dbReference type="EMBL" id="GBXM01048149">
    <property type="protein sequence ID" value="JAH60428.1"/>
    <property type="molecule type" value="Transcribed_RNA"/>
</dbReference>
<sequence length="31" mass="3689">MQTAFIFLLSVFCKIFYSRTLANRYFIHSGN</sequence>
<dbReference type="EMBL" id="GBXM01006785">
    <property type="protein sequence ID" value="JAI01793.1"/>
    <property type="molecule type" value="Transcribed_RNA"/>
</dbReference>